<dbReference type="STRING" id="121845.A0A1S3DHY0"/>
<feature type="region of interest" description="Disordered" evidence="1">
    <location>
        <begin position="1"/>
        <end position="33"/>
    </location>
</feature>
<protein>
    <submittedName>
        <fullName evidence="3">RING finger protein 11-like</fullName>
    </submittedName>
</protein>
<sequence length="121" mass="13819">MGNCLKGSSTDDLSPLRNAETTSENATSEQPWLPYREVNPSGPLFYPSPGISCSVNQLSEEDQVKIAKKLGFIQHRTLNAVSLRVFSVLHYFTEEELEQTKFRNEDIQYAYNIRLTKFTLK</sequence>
<dbReference type="RefSeq" id="XP_008482256.1">
    <property type="nucleotide sequence ID" value="XM_008484034.2"/>
</dbReference>
<feature type="compositionally biased region" description="Polar residues" evidence="1">
    <location>
        <begin position="1"/>
        <end position="12"/>
    </location>
</feature>
<dbReference type="AlphaFoldDB" id="A0A1S3DHY0"/>
<dbReference type="GeneID" id="103518952"/>
<accession>A0A1S3DHY0</accession>
<proteinExistence type="predicted"/>
<dbReference type="KEGG" id="dci:103518952"/>
<dbReference type="Proteomes" id="UP000079169">
    <property type="component" value="Unplaced"/>
</dbReference>
<evidence type="ECO:0000313" key="2">
    <source>
        <dbReference type="Proteomes" id="UP000079169"/>
    </source>
</evidence>
<feature type="compositionally biased region" description="Polar residues" evidence="1">
    <location>
        <begin position="19"/>
        <end position="30"/>
    </location>
</feature>
<organism evidence="2 3">
    <name type="scientific">Diaphorina citri</name>
    <name type="common">Asian citrus psyllid</name>
    <dbReference type="NCBI Taxonomy" id="121845"/>
    <lineage>
        <taxon>Eukaryota</taxon>
        <taxon>Metazoa</taxon>
        <taxon>Ecdysozoa</taxon>
        <taxon>Arthropoda</taxon>
        <taxon>Hexapoda</taxon>
        <taxon>Insecta</taxon>
        <taxon>Pterygota</taxon>
        <taxon>Neoptera</taxon>
        <taxon>Paraneoptera</taxon>
        <taxon>Hemiptera</taxon>
        <taxon>Sternorrhyncha</taxon>
        <taxon>Psylloidea</taxon>
        <taxon>Psyllidae</taxon>
        <taxon>Diaphorininae</taxon>
        <taxon>Diaphorina</taxon>
    </lineage>
</organism>
<name>A0A1S3DHY0_DIACI</name>
<keyword evidence="2" id="KW-1185">Reference proteome</keyword>
<reference evidence="3" key="1">
    <citation type="submission" date="2025-08" db="UniProtKB">
        <authorList>
            <consortium name="RefSeq"/>
        </authorList>
    </citation>
    <scope>IDENTIFICATION</scope>
</reference>
<evidence type="ECO:0000256" key="1">
    <source>
        <dbReference type="SAM" id="MobiDB-lite"/>
    </source>
</evidence>
<gene>
    <name evidence="3" type="primary">LOC103518952</name>
</gene>
<dbReference type="PaxDb" id="121845-A0A1S3DHY0"/>
<evidence type="ECO:0000313" key="3">
    <source>
        <dbReference type="RefSeq" id="XP_008482256.1"/>
    </source>
</evidence>